<evidence type="ECO:0000313" key="3">
    <source>
        <dbReference type="EMBL" id="KAG7098695.1"/>
    </source>
</evidence>
<dbReference type="Proteomes" id="UP001049176">
    <property type="component" value="Chromosome 1"/>
</dbReference>
<keyword evidence="1" id="KW-0175">Coiled coil</keyword>
<evidence type="ECO:0000256" key="1">
    <source>
        <dbReference type="SAM" id="Coils"/>
    </source>
</evidence>
<sequence>MTSTDLQNFHGSPATSKPRYRTHTNLPLLSVTTNLPLKPKIIHDVPIDSSTPTISLSIHSAFPSMPTLTDSVTMSLSGVVFSYNLGSMKTDPHEITELLKATSSERGNWILVAAYYRRNSNPRAAIFVINSLLEVMAQHDVPEQELKPAYLLLSSCEADLGKQARNDSTESAEHYKNAQTWLQKVYGTFAFDGNPSEANILSTPGMASYPPRRSPADTIAHKMDRPLPPPPSSQGHDKILQREIQSLRDRLDHQGNLLADVRCSKRKLEDEFNSERNLRRRLERRIADLRRKQDATRGMDYHHGHRYQP</sequence>
<dbReference type="AlphaFoldDB" id="A0A9P7V1N1"/>
<evidence type="ECO:0000256" key="2">
    <source>
        <dbReference type="SAM" id="MobiDB-lite"/>
    </source>
</evidence>
<accession>A0A9P7V1N1</accession>
<feature type="region of interest" description="Disordered" evidence="2">
    <location>
        <begin position="1"/>
        <end position="23"/>
    </location>
</feature>
<comment type="caution">
    <text evidence="3">The sequence shown here is derived from an EMBL/GenBank/DDBJ whole genome shotgun (WGS) entry which is preliminary data.</text>
</comment>
<reference evidence="3" key="1">
    <citation type="journal article" date="2021" name="Genome Biol. Evol.">
        <title>The assembled and annotated genome of the fairy-ring fungus Marasmius oreades.</title>
        <authorList>
            <person name="Hiltunen M."/>
            <person name="Ament-Velasquez S.L."/>
            <person name="Johannesson H."/>
        </authorList>
    </citation>
    <scope>NUCLEOTIDE SEQUENCE</scope>
    <source>
        <strain evidence="3">03SP1</strain>
    </source>
</reference>
<dbReference type="RefSeq" id="XP_043015165.1">
    <property type="nucleotide sequence ID" value="XM_043146463.1"/>
</dbReference>
<organism evidence="3 4">
    <name type="scientific">Marasmius oreades</name>
    <name type="common">fairy-ring Marasmius</name>
    <dbReference type="NCBI Taxonomy" id="181124"/>
    <lineage>
        <taxon>Eukaryota</taxon>
        <taxon>Fungi</taxon>
        <taxon>Dikarya</taxon>
        <taxon>Basidiomycota</taxon>
        <taxon>Agaricomycotina</taxon>
        <taxon>Agaricomycetes</taxon>
        <taxon>Agaricomycetidae</taxon>
        <taxon>Agaricales</taxon>
        <taxon>Marasmiineae</taxon>
        <taxon>Marasmiaceae</taxon>
        <taxon>Marasmius</taxon>
    </lineage>
</organism>
<proteinExistence type="predicted"/>
<dbReference type="EMBL" id="CM032181">
    <property type="protein sequence ID" value="KAG7098695.1"/>
    <property type="molecule type" value="Genomic_DNA"/>
</dbReference>
<feature type="compositionally biased region" description="Polar residues" evidence="2">
    <location>
        <begin position="1"/>
        <end position="15"/>
    </location>
</feature>
<feature type="coiled-coil region" evidence="1">
    <location>
        <begin position="265"/>
        <end position="299"/>
    </location>
</feature>
<keyword evidence="4" id="KW-1185">Reference proteome</keyword>
<evidence type="ECO:0000313" key="4">
    <source>
        <dbReference type="Proteomes" id="UP001049176"/>
    </source>
</evidence>
<name>A0A9P7V1N1_9AGAR</name>
<dbReference type="GeneID" id="66069684"/>
<dbReference type="KEGG" id="more:E1B28_000608"/>
<gene>
    <name evidence="3" type="ORF">E1B28_000608</name>
</gene>
<protein>
    <submittedName>
        <fullName evidence="3">Uncharacterized protein</fullName>
    </submittedName>
</protein>
<dbReference type="OrthoDB" id="2670565at2759"/>